<feature type="region of interest" description="Disordered" evidence="4">
    <location>
        <begin position="305"/>
        <end position="446"/>
    </location>
</feature>
<feature type="compositionally biased region" description="Basic residues" evidence="4">
    <location>
        <begin position="333"/>
        <end position="354"/>
    </location>
</feature>
<evidence type="ECO:0000313" key="6">
    <source>
        <dbReference type="EMBL" id="CAI6368782.1"/>
    </source>
</evidence>
<feature type="compositionally biased region" description="Basic residues" evidence="4">
    <location>
        <begin position="399"/>
        <end position="410"/>
    </location>
</feature>
<feature type="compositionally biased region" description="Basic and acidic residues" evidence="4">
    <location>
        <begin position="323"/>
        <end position="332"/>
    </location>
</feature>
<organism evidence="6 7">
    <name type="scientific">Macrosiphum euphorbiae</name>
    <name type="common">potato aphid</name>
    <dbReference type="NCBI Taxonomy" id="13131"/>
    <lineage>
        <taxon>Eukaryota</taxon>
        <taxon>Metazoa</taxon>
        <taxon>Ecdysozoa</taxon>
        <taxon>Arthropoda</taxon>
        <taxon>Hexapoda</taxon>
        <taxon>Insecta</taxon>
        <taxon>Pterygota</taxon>
        <taxon>Neoptera</taxon>
        <taxon>Paraneoptera</taxon>
        <taxon>Hemiptera</taxon>
        <taxon>Sternorrhyncha</taxon>
        <taxon>Aphidomorpha</taxon>
        <taxon>Aphidoidea</taxon>
        <taxon>Aphididae</taxon>
        <taxon>Macrosiphini</taxon>
        <taxon>Macrosiphum</taxon>
    </lineage>
</organism>
<reference evidence="6 7" key="1">
    <citation type="submission" date="2023-01" db="EMBL/GenBank/DDBJ databases">
        <authorList>
            <person name="Whitehead M."/>
        </authorList>
    </citation>
    <scope>NUCLEOTIDE SEQUENCE [LARGE SCALE GENOMIC DNA]</scope>
</reference>
<keyword evidence="2" id="KW-0863">Zinc-finger</keyword>
<evidence type="ECO:0000256" key="3">
    <source>
        <dbReference type="ARBA" id="ARBA00022833"/>
    </source>
</evidence>
<gene>
    <name evidence="6" type="ORF">MEUPH1_LOCUS23104</name>
</gene>
<evidence type="ECO:0000256" key="2">
    <source>
        <dbReference type="ARBA" id="ARBA00022771"/>
    </source>
</evidence>
<dbReference type="InterPro" id="IPR022776">
    <property type="entry name" value="TRM13/UPF0224_CHHC_Znf_dom"/>
</dbReference>
<comment type="caution">
    <text evidence="6">The sequence shown here is derived from an EMBL/GenBank/DDBJ whole genome shotgun (WGS) entry which is preliminary data.</text>
</comment>
<sequence>MDLSTEELLSRKETLKQFENYIDKTSNTLKCFVENIGWTLDKTPVNDKLAKCPFNNEHRMPPSTLEVHCQKCILKKNGYDSSHSFYPSYNLSTPLAHSLKIDEITQMHILKTAYEESNSTLNINLEPREVSQSIERYVCDFTPDERRVLYDSAVKYTKLPNHKNVINDLTGVDVYNKTDDKPKTELEILQEQRDLKRRSAAYRGKKVHTDRKSYVEILREVVEGLTNNLAHSEDKSVCVQTLNTVTETTPNDRFVYKYAGNQNYDGNPYTRWLGIETEESKLFKYCPKESQSSYQEASTSRISCRDQTGFKKSRKSKSKSRERKMSSSELKLRSRRSWSRTVCKSRKSRSKSRERKTSTNELKLKRSRRSRSSSVCKETKYKKPKFRSKSKEYVSAESKHKRSRKRKTRSKSKESDYRRHGSRSISLENTNKRSKKHKARSESKELDKIKCSRSLTNYNMLLNEKDSTIQFKPGNTYKKKKKHKSKRNRSKSPRRSYKNDKNNVIEVSENIDAKISNDNDVIHPIYQS</sequence>
<feature type="domain" description="CHHC U11-48K-type" evidence="5">
    <location>
        <begin position="49"/>
        <end position="76"/>
    </location>
</feature>
<dbReference type="Pfam" id="PF05253">
    <property type="entry name" value="zf-U11-48K"/>
    <property type="match status" value="1"/>
</dbReference>
<feature type="compositionally biased region" description="Basic residues" evidence="4">
    <location>
        <begin position="477"/>
        <end position="496"/>
    </location>
</feature>
<feature type="compositionally biased region" description="Basic and acidic residues" evidence="4">
    <location>
        <begin position="389"/>
        <end position="398"/>
    </location>
</feature>
<dbReference type="GO" id="GO:0008270">
    <property type="term" value="F:zinc ion binding"/>
    <property type="evidence" value="ECO:0007669"/>
    <property type="project" value="UniProtKB-KW"/>
</dbReference>
<evidence type="ECO:0000256" key="1">
    <source>
        <dbReference type="ARBA" id="ARBA00022723"/>
    </source>
</evidence>
<proteinExistence type="predicted"/>
<feature type="compositionally biased region" description="Basic residues" evidence="4">
    <location>
        <begin position="311"/>
        <end position="322"/>
    </location>
</feature>
<dbReference type="EMBL" id="CARXXK010000005">
    <property type="protein sequence ID" value="CAI6368782.1"/>
    <property type="molecule type" value="Genomic_DNA"/>
</dbReference>
<protein>
    <recommendedName>
        <fullName evidence="5">CHHC U11-48K-type domain-containing protein</fullName>
    </recommendedName>
</protein>
<name>A0AAV0XLC6_9HEMI</name>
<evidence type="ECO:0000313" key="7">
    <source>
        <dbReference type="Proteomes" id="UP001160148"/>
    </source>
</evidence>
<feature type="region of interest" description="Disordered" evidence="4">
    <location>
        <begin position="470"/>
        <end position="505"/>
    </location>
</feature>
<evidence type="ECO:0000256" key="4">
    <source>
        <dbReference type="SAM" id="MobiDB-lite"/>
    </source>
</evidence>
<evidence type="ECO:0000259" key="5">
    <source>
        <dbReference type="PROSITE" id="PS51800"/>
    </source>
</evidence>
<dbReference type="PROSITE" id="PS51800">
    <property type="entry name" value="ZF_CHHC_U11_48K"/>
    <property type="match status" value="1"/>
</dbReference>
<dbReference type="AlphaFoldDB" id="A0AAV0XLC6"/>
<feature type="compositionally biased region" description="Basic and acidic residues" evidence="4">
    <location>
        <begin position="355"/>
        <end position="364"/>
    </location>
</feature>
<keyword evidence="7" id="KW-1185">Reference proteome</keyword>
<keyword evidence="3" id="KW-0862">Zinc</keyword>
<keyword evidence="1" id="KW-0479">Metal-binding</keyword>
<dbReference type="Proteomes" id="UP001160148">
    <property type="component" value="Unassembled WGS sequence"/>
</dbReference>
<accession>A0AAV0XLC6</accession>